<dbReference type="InterPro" id="IPR051070">
    <property type="entry name" value="NF-kappa-B_inhibitor"/>
</dbReference>
<gene>
    <name evidence="5" type="ORF">RRG08_060878</name>
</gene>
<feature type="repeat" description="ANK" evidence="3">
    <location>
        <begin position="233"/>
        <end position="265"/>
    </location>
</feature>
<reference evidence="5" key="1">
    <citation type="journal article" date="2023" name="G3 (Bethesda)">
        <title>A reference genome for the long-term kleptoplast-retaining sea slug Elysia crispata morphotype clarki.</title>
        <authorList>
            <person name="Eastman K.E."/>
            <person name="Pendleton A.L."/>
            <person name="Shaikh M.A."/>
            <person name="Suttiyut T."/>
            <person name="Ogas R."/>
            <person name="Tomko P."/>
            <person name="Gavelis G."/>
            <person name="Widhalm J.R."/>
            <person name="Wisecaver J.H."/>
        </authorList>
    </citation>
    <scope>NUCLEOTIDE SEQUENCE</scope>
    <source>
        <strain evidence="5">ECLA1</strain>
    </source>
</reference>
<feature type="repeat" description="ANK" evidence="3">
    <location>
        <begin position="317"/>
        <end position="349"/>
    </location>
</feature>
<proteinExistence type="predicted"/>
<feature type="region of interest" description="Disordered" evidence="4">
    <location>
        <begin position="415"/>
        <end position="436"/>
    </location>
</feature>
<dbReference type="PROSITE" id="PS50088">
    <property type="entry name" value="ANK_REPEAT"/>
    <property type="match status" value="4"/>
</dbReference>
<feature type="repeat" description="ANK" evidence="3">
    <location>
        <begin position="351"/>
        <end position="371"/>
    </location>
</feature>
<evidence type="ECO:0000313" key="6">
    <source>
        <dbReference type="Proteomes" id="UP001283361"/>
    </source>
</evidence>
<protein>
    <submittedName>
        <fullName evidence="5">Uncharacterized protein</fullName>
    </submittedName>
</protein>
<dbReference type="AlphaFoldDB" id="A0AAE0ZGJ1"/>
<evidence type="ECO:0000313" key="5">
    <source>
        <dbReference type="EMBL" id="KAK3768516.1"/>
    </source>
</evidence>
<dbReference type="EMBL" id="JAWDGP010004054">
    <property type="protein sequence ID" value="KAK3768516.1"/>
    <property type="molecule type" value="Genomic_DNA"/>
</dbReference>
<feature type="compositionally biased region" description="Acidic residues" evidence="4">
    <location>
        <begin position="425"/>
        <end position="436"/>
    </location>
</feature>
<evidence type="ECO:0000256" key="2">
    <source>
        <dbReference type="ARBA" id="ARBA00023043"/>
    </source>
</evidence>
<keyword evidence="1" id="KW-0677">Repeat</keyword>
<dbReference type="GO" id="GO:0005829">
    <property type="term" value="C:cytosol"/>
    <property type="evidence" value="ECO:0007669"/>
    <property type="project" value="TreeGrafter"/>
</dbReference>
<evidence type="ECO:0000256" key="3">
    <source>
        <dbReference type="PROSITE-ProRule" id="PRU00023"/>
    </source>
</evidence>
<dbReference type="GO" id="GO:0071356">
    <property type="term" value="P:cellular response to tumor necrosis factor"/>
    <property type="evidence" value="ECO:0007669"/>
    <property type="project" value="TreeGrafter"/>
</dbReference>
<comment type="caution">
    <text evidence="5">The sequence shown here is derived from an EMBL/GenBank/DDBJ whole genome shotgun (WGS) entry which is preliminary data.</text>
</comment>
<keyword evidence="6" id="KW-1185">Reference proteome</keyword>
<dbReference type="GO" id="GO:0051059">
    <property type="term" value="F:NF-kappaB binding"/>
    <property type="evidence" value="ECO:0007669"/>
    <property type="project" value="TreeGrafter"/>
</dbReference>
<sequence length="436" mass="47495">MAAISVPTSGMKSTYKNRLFEENDFGLGSIPRDLNSLDLTAQENCSFGDCSEIGQTGHVLSLTSGLLNLNLKEQDCDRSTGCPDTHRMALLQQHEAAVRAGQEKVQGTLNSLPGDHDSGNFSITSVSMAATDIDQVTPSSQSEMCSNQKDIQAESGVESTMSGDLSLTRDSCPVQQENNVTFVSAEQQVAFYQGDADGDNCLHLSIIHGHQDLAMILIGLAPEYIWLSFCNHLRQTPLHLAVLTGQHRLVRRLLCAGAIVDAQDLRGETPLHIACRQGHLETVKNLLTPVRYKEIQGNLWEIPYQRLPQDLGVQNCEGQTPLHVAAIAGHEEVVELLLKAGADPNVGEAKSGRTALHFAAERGSVKLVELLACFHNMDLLKRNYAGLTAAQLALDRNFDHIVQCLPASCEELSDTESDSTMVGSDSEDDFWDEGME</sequence>
<dbReference type="InterPro" id="IPR002110">
    <property type="entry name" value="Ankyrin_rpt"/>
</dbReference>
<feature type="repeat" description="ANK" evidence="3">
    <location>
        <begin position="266"/>
        <end position="287"/>
    </location>
</feature>
<dbReference type="PROSITE" id="PS50297">
    <property type="entry name" value="ANK_REP_REGION"/>
    <property type="match status" value="4"/>
</dbReference>
<dbReference type="InterPro" id="IPR036770">
    <property type="entry name" value="Ankyrin_rpt-contain_sf"/>
</dbReference>
<dbReference type="PANTHER" id="PTHR46680">
    <property type="entry name" value="NF-KAPPA-B INHIBITOR ALPHA"/>
    <property type="match status" value="1"/>
</dbReference>
<dbReference type="Gene3D" id="1.25.40.20">
    <property type="entry name" value="Ankyrin repeat-containing domain"/>
    <property type="match status" value="1"/>
</dbReference>
<name>A0AAE0ZGJ1_9GAST</name>
<organism evidence="5 6">
    <name type="scientific">Elysia crispata</name>
    <name type="common">lettuce slug</name>
    <dbReference type="NCBI Taxonomy" id="231223"/>
    <lineage>
        <taxon>Eukaryota</taxon>
        <taxon>Metazoa</taxon>
        <taxon>Spiralia</taxon>
        <taxon>Lophotrochozoa</taxon>
        <taxon>Mollusca</taxon>
        <taxon>Gastropoda</taxon>
        <taxon>Heterobranchia</taxon>
        <taxon>Euthyneura</taxon>
        <taxon>Panpulmonata</taxon>
        <taxon>Sacoglossa</taxon>
        <taxon>Placobranchoidea</taxon>
        <taxon>Plakobranchidae</taxon>
        <taxon>Elysia</taxon>
    </lineage>
</organism>
<keyword evidence="2 3" id="KW-0040">ANK repeat</keyword>
<dbReference type="Proteomes" id="UP001283361">
    <property type="component" value="Unassembled WGS sequence"/>
</dbReference>
<dbReference type="Pfam" id="PF12796">
    <property type="entry name" value="Ank_2"/>
    <property type="match status" value="1"/>
</dbReference>
<dbReference type="SMART" id="SM00248">
    <property type="entry name" value="ANK"/>
    <property type="match status" value="5"/>
</dbReference>
<evidence type="ECO:0000256" key="4">
    <source>
        <dbReference type="SAM" id="MobiDB-lite"/>
    </source>
</evidence>
<dbReference type="PANTHER" id="PTHR46680:SF3">
    <property type="entry name" value="NF-KAPPA-B INHIBITOR CACTUS"/>
    <property type="match status" value="1"/>
</dbReference>
<dbReference type="SUPFAM" id="SSF48403">
    <property type="entry name" value="Ankyrin repeat"/>
    <property type="match status" value="1"/>
</dbReference>
<evidence type="ECO:0000256" key="1">
    <source>
        <dbReference type="ARBA" id="ARBA00022737"/>
    </source>
</evidence>
<dbReference type="PRINTS" id="PR01415">
    <property type="entry name" value="ANKYRIN"/>
</dbReference>
<dbReference type="Pfam" id="PF00023">
    <property type="entry name" value="Ank"/>
    <property type="match status" value="1"/>
</dbReference>
<accession>A0AAE0ZGJ1</accession>